<dbReference type="AlphaFoldDB" id="A0A8J3YHH5"/>
<evidence type="ECO:0000313" key="2">
    <source>
        <dbReference type="EMBL" id="GIJ45196.1"/>
    </source>
</evidence>
<name>A0A8J3YHH5_9ACTN</name>
<dbReference type="Gene3D" id="3.40.50.410">
    <property type="entry name" value="von Willebrand factor, type A domain"/>
    <property type="match status" value="1"/>
</dbReference>
<sequence>MTEQVLPFYLVCDESGSMAALIDMMNNDLLPELHEAIGTNPVVADKTRFSIIGFADDARELLPLSDLSEVDDIEALMARGMTSYTAAFDLLRDLIDRDVAALKAAGHVVFRPAAFFLSDGQPSEHDWQAAHDRVVDASWKYRPNIIAFGLGDADADTISKVATFKAFIADGAVSPAKALTEFASALTKSIVKSGTTATPNLVKLQMPEEIDGFTELAVDAL</sequence>
<organism evidence="2 3">
    <name type="scientific">Virgisporangium aliadipatigenens</name>
    <dbReference type="NCBI Taxonomy" id="741659"/>
    <lineage>
        <taxon>Bacteria</taxon>
        <taxon>Bacillati</taxon>
        <taxon>Actinomycetota</taxon>
        <taxon>Actinomycetes</taxon>
        <taxon>Micromonosporales</taxon>
        <taxon>Micromonosporaceae</taxon>
        <taxon>Virgisporangium</taxon>
    </lineage>
</organism>
<proteinExistence type="predicted"/>
<dbReference type="SMART" id="SM00327">
    <property type="entry name" value="VWA"/>
    <property type="match status" value="1"/>
</dbReference>
<evidence type="ECO:0000259" key="1">
    <source>
        <dbReference type="SMART" id="SM00327"/>
    </source>
</evidence>
<accession>A0A8J3YHH5</accession>
<dbReference type="SUPFAM" id="SSF53300">
    <property type="entry name" value="vWA-like"/>
    <property type="match status" value="1"/>
</dbReference>
<feature type="domain" description="VWFA" evidence="1">
    <location>
        <begin position="5"/>
        <end position="184"/>
    </location>
</feature>
<dbReference type="InterPro" id="IPR036465">
    <property type="entry name" value="vWFA_dom_sf"/>
</dbReference>
<comment type="caution">
    <text evidence="2">The sequence shown here is derived from an EMBL/GenBank/DDBJ whole genome shotgun (WGS) entry which is preliminary data.</text>
</comment>
<evidence type="ECO:0000313" key="3">
    <source>
        <dbReference type="Proteomes" id="UP000619260"/>
    </source>
</evidence>
<gene>
    <name evidence="2" type="ORF">Val02_20820</name>
</gene>
<dbReference type="InterPro" id="IPR002035">
    <property type="entry name" value="VWF_A"/>
</dbReference>
<dbReference type="EMBL" id="BOPF01000006">
    <property type="protein sequence ID" value="GIJ45196.1"/>
    <property type="molecule type" value="Genomic_DNA"/>
</dbReference>
<dbReference type="Pfam" id="PF00092">
    <property type="entry name" value="VWA"/>
    <property type="match status" value="1"/>
</dbReference>
<dbReference type="RefSeq" id="WP_203898741.1">
    <property type="nucleotide sequence ID" value="NZ_BOPF01000006.1"/>
</dbReference>
<reference evidence="2" key="1">
    <citation type="submission" date="2021-01" db="EMBL/GenBank/DDBJ databases">
        <title>Whole genome shotgun sequence of Virgisporangium aliadipatigenens NBRC 105644.</title>
        <authorList>
            <person name="Komaki H."/>
            <person name="Tamura T."/>
        </authorList>
    </citation>
    <scope>NUCLEOTIDE SEQUENCE</scope>
    <source>
        <strain evidence="2">NBRC 105644</strain>
    </source>
</reference>
<keyword evidence="3" id="KW-1185">Reference proteome</keyword>
<protein>
    <recommendedName>
        <fullName evidence="1">VWFA domain-containing protein</fullName>
    </recommendedName>
</protein>
<dbReference type="Proteomes" id="UP000619260">
    <property type="component" value="Unassembled WGS sequence"/>
</dbReference>